<protein>
    <submittedName>
        <fullName evidence="1">Uncharacterized protein</fullName>
    </submittedName>
</protein>
<sequence length="80" mass="9607">MSRPQLEDAAAIWDLRLQYLIKDIEQVQNNAIRFIAKLKGRDSITAARDKLNLETLPDRRFKLRHNYCCDFYLMRKIMHL</sequence>
<gene>
    <name evidence="1" type="ORF">EB796_024266</name>
</gene>
<proteinExistence type="predicted"/>
<keyword evidence="2" id="KW-1185">Reference proteome</keyword>
<evidence type="ECO:0000313" key="1">
    <source>
        <dbReference type="EMBL" id="KAF6017430.1"/>
    </source>
</evidence>
<evidence type="ECO:0000313" key="2">
    <source>
        <dbReference type="Proteomes" id="UP000593567"/>
    </source>
</evidence>
<dbReference type="Proteomes" id="UP000593567">
    <property type="component" value="Unassembled WGS sequence"/>
</dbReference>
<dbReference type="EMBL" id="VXIV02003397">
    <property type="protein sequence ID" value="KAF6017430.1"/>
    <property type="molecule type" value="Genomic_DNA"/>
</dbReference>
<organism evidence="1 2">
    <name type="scientific">Bugula neritina</name>
    <name type="common">Brown bryozoan</name>
    <name type="synonym">Sertularia neritina</name>
    <dbReference type="NCBI Taxonomy" id="10212"/>
    <lineage>
        <taxon>Eukaryota</taxon>
        <taxon>Metazoa</taxon>
        <taxon>Spiralia</taxon>
        <taxon>Lophotrochozoa</taxon>
        <taxon>Bryozoa</taxon>
        <taxon>Gymnolaemata</taxon>
        <taxon>Cheilostomatida</taxon>
        <taxon>Flustrina</taxon>
        <taxon>Buguloidea</taxon>
        <taxon>Bugulidae</taxon>
        <taxon>Bugula</taxon>
    </lineage>
</organism>
<dbReference type="AlphaFoldDB" id="A0A7J7IU87"/>
<name>A0A7J7IU87_BUGNE</name>
<dbReference type="OrthoDB" id="10535019at2759"/>
<comment type="caution">
    <text evidence="1">The sequence shown here is derived from an EMBL/GenBank/DDBJ whole genome shotgun (WGS) entry which is preliminary data.</text>
</comment>
<accession>A0A7J7IU87</accession>
<reference evidence="1" key="1">
    <citation type="submission" date="2020-06" db="EMBL/GenBank/DDBJ databases">
        <title>Draft genome of Bugula neritina, a colonial animal packing powerful symbionts and potential medicines.</title>
        <authorList>
            <person name="Rayko M."/>
        </authorList>
    </citation>
    <scope>NUCLEOTIDE SEQUENCE [LARGE SCALE GENOMIC DNA]</scope>
    <source>
        <strain evidence="1">Kwan_BN1</strain>
    </source>
</reference>